<feature type="region of interest" description="Disordered" evidence="1">
    <location>
        <begin position="202"/>
        <end position="246"/>
    </location>
</feature>
<feature type="region of interest" description="Disordered" evidence="1">
    <location>
        <begin position="98"/>
        <end position="151"/>
    </location>
</feature>
<dbReference type="Proteomes" id="UP000248482">
    <property type="component" value="Unplaced"/>
</dbReference>
<dbReference type="RefSeq" id="XP_022363324.1">
    <property type="nucleotide sequence ID" value="XM_022507616.1"/>
</dbReference>
<feature type="compositionally biased region" description="Basic residues" evidence="1">
    <location>
        <begin position="39"/>
        <end position="48"/>
    </location>
</feature>
<organism evidence="2 3">
    <name type="scientific">Enhydra lutris kenyoni</name>
    <name type="common">northern sea otter</name>
    <dbReference type="NCBI Taxonomy" id="391180"/>
    <lineage>
        <taxon>Eukaryota</taxon>
        <taxon>Metazoa</taxon>
        <taxon>Chordata</taxon>
        <taxon>Craniata</taxon>
        <taxon>Vertebrata</taxon>
        <taxon>Euteleostomi</taxon>
        <taxon>Mammalia</taxon>
        <taxon>Eutheria</taxon>
        <taxon>Laurasiatheria</taxon>
        <taxon>Carnivora</taxon>
        <taxon>Caniformia</taxon>
        <taxon>Musteloidea</taxon>
        <taxon>Mustelidae</taxon>
        <taxon>Lutrinae</taxon>
        <taxon>Enhydra</taxon>
    </lineage>
</organism>
<evidence type="ECO:0000313" key="3">
    <source>
        <dbReference type="RefSeq" id="XP_022363324.1"/>
    </source>
</evidence>
<evidence type="ECO:0000313" key="2">
    <source>
        <dbReference type="Proteomes" id="UP000248482"/>
    </source>
</evidence>
<evidence type="ECO:0000256" key="1">
    <source>
        <dbReference type="SAM" id="MobiDB-lite"/>
    </source>
</evidence>
<feature type="compositionally biased region" description="Basic residues" evidence="1">
    <location>
        <begin position="219"/>
        <end position="229"/>
    </location>
</feature>
<dbReference type="AlphaFoldDB" id="A0A2Y9JUY5"/>
<reference evidence="3" key="1">
    <citation type="submission" date="2025-08" db="UniProtKB">
        <authorList>
            <consortium name="RefSeq"/>
        </authorList>
    </citation>
    <scope>IDENTIFICATION</scope>
    <source>
        <tissue evidence="3">Blood</tissue>
    </source>
</reference>
<protein>
    <submittedName>
        <fullName evidence="3">Uncharacterized protein LOC111150199</fullName>
    </submittedName>
</protein>
<feature type="region of interest" description="Disordered" evidence="1">
    <location>
        <begin position="1"/>
        <end position="65"/>
    </location>
</feature>
<dbReference type="KEGG" id="elk:111150199"/>
<sequence>MPSSSGVSAALSRPQLPSSLQGAKPAGGGGLYRTQLPAKRLRLSRSRPPRPESSHLSGGGGWGAARPCSGSSCFFHHSEDARAGIACSARRSAASYWPGRTLHTQQSAKETESATLPCRPAPPLPRGTSRFWPTRYRGRGSPRRCRRRAKAAPGRMLLPDSPYAERLQRAPASLCAAAASLRRVGARGRPSLRLLPFAALPSSSARPVPAPLEESGSSRLRRLGGRRCGARFTATTLGPPSTRPRP</sequence>
<gene>
    <name evidence="3" type="primary">LOC111150199</name>
</gene>
<dbReference type="GeneID" id="111150199"/>
<name>A0A2Y9JUY5_ENHLU</name>
<proteinExistence type="predicted"/>
<keyword evidence="2" id="KW-1185">Reference proteome</keyword>
<accession>A0A2Y9JUY5</accession>
<feature type="compositionally biased region" description="Basic residues" evidence="1">
    <location>
        <begin position="136"/>
        <end position="150"/>
    </location>
</feature>